<dbReference type="PROSITE" id="PS50111">
    <property type="entry name" value="CHEMOTAXIS_TRANSDUC_2"/>
    <property type="match status" value="1"/>
</dbReference>
<sequence>MKDVSNAEMPLEAEHGSLPVTVPPETHLQSKSGPGGGLEIAVIKDIAVEVGTLSVSLADVSGAVDDVDKLMHSQVETLRDLRGLSESLARGNDAIRDAARSALAATVEARNTVASGQTRIDAALTDVTALANQVALFGERIEALTTALTKVARAAGDIDAIARTTNLLALNASIEAARAGAAGRGFMVVAQEVKQLSGRTQEATRTIEGNLADLTREITAFADSGRAAADRAAKVRREADHVSRVMTDIDAAVLAIADRQDQITETTETATGLVAATEDGFHGIGAGVTQAAGRLSAAKGSLGDLVNASERLVSSTARLGVETVDTPYIEAVRSAAAEISATFTAEVEAGRVSLRDLFDHGYRPIPGTDPAQIMAAFTPVTDRLLPAIQEPLLNLSPAVVFCAAVDVNGYLPTHNRKFSQPQRAGDPTWNAANCRNRRIFNDRVGLAAGRNTKPFLLQSYRRDMGGGTFALMKDVSAPIFVQGRHWGGLRLAYRV</sequence>
<protein>
    <submittedName>
        <fullName evidence="5">Methyl-accepting chemotaxis protein</fullName>
    </submittedName>
</protein>
<organism evidence="5 6">
    <name type="scientific">Fuscovulum ytuae</name>
    <dbReference type="NCBI Taxonomy" id="3042299"/>
    <lineage>
        <taxon>Bacteria</taxon>
        <taxon>Pseudomonadati</taxon>
        <taxon>Pseudomonadota</taxon>
        <taxon>Alphaproteobacteria</taxon>
        <taxon>Rhodobacterales</taxon>
        <taxon>Paracoccaceae</taxon>
        <taxon>Fuscovulum</taxon>
    </lineage>
</organism>
<accession>A0ABY8Q8S8</accession>
<name>A0ABY8Q8S8_9RHOB</name>
<feature type="domain" description="Methyl-accepting transducer" evidence="4">
    <location>
        <begin position="49"/>
        <end position="285"/>
    </location>
</feature>
<dbReference type="Pfam" id="PF00015">
    <property type="entry name" value="MCPsignal"/>
    <property type="match status" value="1"/>
</dbReference>
<keyword evidence="6" id="KW-1185">Reference proteome</keyword>
<evidence type="ECO:0000256" key="1">
    <source>
        <dbReference type="ARBA" id="ARBA00023224"/>
    </source>
</evidence>
<dbReference type="PANTHER" id="PTHR32089">
    <property type="entry name" value="METHYL-ACCEPTING CHEMOTAXIS PROTEIN MCPB"/>
    <property type="match status" value="1"/>
</dbReference>
<proteinExistence type="predicted"/>
<evidence type="ECO:0000313" key="6">
    <source>
        <dbReference type="Proteomes" id="UP001230978"/>
    </source>
</evidence>
<evidence type="ECO:0000256" key="3">
    <source>
        <dbReference type="SAM" id="MobiDB-lite"/>
    </source>
</evidence>
<dbReference type="Proteomes" id="UP001230978">
    <property type="component" value="Chromosome"/>
</dbReference>
<evidence type="ECO:0000313" key="5">
    <source>
        <dbReference type="EMBL" id="WGV17088.1"/>
    </source>
</evidence>
<gene>
    <name evidence="5" type="ORF">QF092_04590</name>
</gene>
<dbReference type="RefSeq" id="WP_281468050.1">
    <property type="nucleotide sequence ID" value="NZ_CP124535.1"/>
</dbReference>
<feature type="region of interest" description="Disordered" evidence="3">
    <location>
        <begin position="1"/>
        <end position="34"/>
    </location>
</feature>
<keyword evidence="1 2" id="KW-0807">Transducer</keyword>
<dbReference type="EMBL" id="CP124535">
    <property type="protein sequence ID" value="WGV17088.1"/>
    <property type="molecule type" value="Genomic_DNA"/>
</dbReference>
<dbReference type="SMART" id="SM00283">
    <property type="entry name" value="MA"/>
    <property type="match status" value="1"/>
</dbReference>
<evidence type="ECO:0000259" key="4">
    <source>
        <dbReference type="PROSITE" id="PS50111"/>
    </source>
</evidence>
<evidence type="ECO:0000256" key="2">
    <source>
        <dbReference type="PROSITE-ProRule" id="PRU00284"/>
    </source>
</evidence>
<reference evidence="5 6" key="1">
    <citation type="submission" date="2023-04" db="EMBL/GenBank/DDBJ databases">
        <title>YMD61, complete Genome.</title>
        <authorList>
            <person name="Zhang J."/>
        </authorList>
    </citation>
    <scope>NUCLEOTIDE SEQUENCE [LARGE SCALE GENOMIC DNA]</scope>
    <source>
        <strain evidence="5 6">YMD61</strain>
    </source>
</reference>
<dbReference type="SUPFAM" id="SSF58104">
    <property type="entry name" value="Methyl-accepting chemotaxis protein (MCP) signaling domain"/>
    <property type="match status" value="1"/>
</dbReference>
<dbReference type="PANTHER" id="PTHR32089:SF112">
    <property type="entry name" value="LYSOZYME-LIKE PROTEIN-RELATED"/>
    <property type="match status" value="1"/>
</dbReference>
<dbReference type="InterPro" id="IPR004089">
    <property type="entry name" value="MCPsignal_dom"/>
</dbReference>
<dbReference type="Gene3D" id="1.10.287.950">
    <property type="entry name" value="Methyl-accepting chemotaxis protein"/>
    <property type="match status" value="1"/>
</dbReference>